<feature type="domain" description="Pyrrolo-quinoline quinone repeat" evidence="4">
    <location>
        <begin position="52"/>
        <end position="220"/>
    </location>
</feature>
<keyword evidence="3" id="KW-0560">Oxidoreductase</keyword>
<dbReference type="Gene3D" id="2.140.10.10">
    <property type="entry name" value="Quinoprotein alcohol dehydrogenase-like superfamily"/>
    <property type="match status" value="1"/>
</dbReference>
<dbReference type="Pfam" id="PF01011">
    <property type="entry name" value="PQQ"/>
    <property type="match status" value="1"/>
</dbReference>
<accession>W4L316</accession>
<feature type="non-terminal residue" evidence="5">
    <location>
        <position position="1"/>
    </location>
</feature>
<proteinExistence type="inferred from homology"/>
<evidence type="ECO:0000313" key="6">
    <source>
        <dbReference type="Proteomes" id="UP000019141"/>
    </source>
</evidence>
<organism evidence="5 6">
    <name type="scientific">Entotheonella factor</name>
    <dbReference type="NCBI Taxonomy" id="1429438"/>
    <lineage>
        <taxon>Bacteria</taxon>
        <taxon>Pseudomonadati</taxon>
        <taxon>Nitrospinota/Tectimicrobiota group</taxon>
        <taxon>Candidatus Tectimicrobiota</taxon>
        <taxon>Candidatus Entotheonellia</taxon>
        <taxon>Candidatus Entotheonellales</taxon>
        <taxon>Candidatus Entotheonellaceae</taxon>
        <taxon>Candidatus Entotheonella</taxon>
    </lineage>
</organism>
<dbReference type="PANTHER" id="PTHR32303">
    <property type="entry name" value="QUINOPROTEIN ALCOHOL DEHYDROGENASE (CYTOCHROME C)"/>
    <property type="match status" value="1"/>
</dbReference>
<dbReference type="HOGENOM" id="CLU_1024867_0_0_7"/>
<dbReference type="PANTHER" id="PTHR32303:SF10">
    <property type="entry name" value="OUTER MEMBRANE PROTEIN ASSEMBLY FACTOR BAMB"/>
    <property type="match status" value="1"/>
</dbReference>
<protein>
    <recommendedName>
        <fullName evidence="4">Pyrrolo-quinoline quinone repeat domain-containing protein</fullName>
    </recommendedName>
</protein>
<evidence type="ECO:0000256" key="3">
    <source>
        <dbReference type="ARBA" id="ARBA00023002"/>
    </source>
</evidence>
<reference evidence="5 6" key="1">
    <citation type="journal article" date="2014" name="Nature">
        <title>An environmental bacterial taxon with a large and distinct metabolic repertoire.</title>
        <authorList>
            <person name="Wilson M.C."/>
            <person name="Mori T."/>
            <person name="Ruckert C."/>
            <person name="Uria A.R."/>
            <person name="Helf M.J."/>
            <person name="Takada K."/>
            <person name="Gernert C."/>
            <person name="Steffens U.A."/>
            <person name="Heycke N."/>
            <person name="Schmitt S."/>
            <person name="Rinke C."/>
            <person name="Helfrich E.J."/>
            <person name="Brachmann A.O."/>
            <person name="Gurgui C."/>
            <person name="Wakimoto T."/>
            <person name="Kracht M."/>
            <person name="Crusemann M."/>
            <person name="Hentschel U."/>
            <person name="Abe I."/>
            <person name="Matsunaga S."/>
            <person name="Kalinowski J."/>
            <person name="Takeyama H."/>
            <person name="Piel J."/>
        </authorList>
    </citation>
    <scope>NUCLEOTIDE SEQUENCE [LARGE SCALE GENOMIC DNA]</scope>
    <source>
        <strain evidence="6">TSY1</strain>
    </source>
</reference>
<dbReference type="Proteomes" id="UP000019141">
    <property type="component" value="Unassembled WGS sequence"/>
</dbReference>
<name>W4L316_ENTF1</name>
<comment type="similarity">
    <text evidence="2">Belongs to the bacterial PQQ dehydrogenase family.</text>
</comment>
<dbReference type="InterPro" id="IPR011047">
    <property type="entry name" value="Quinoprotein_ADH-like_sf"/>
</dbReference>
<keyword evidence="6" id="KW-1185">Reference proteome</keyword>
<dbReference type="EMBL" id="AZHW01001685">
    <property type="protein sequence ID" value="ETW92070.1"/>
    <property type="molecule type" value="Genomic_DNA"/>
</dbReference>
<dbReference type="InterPro" id="IPR018391">
    <property type="entry name" value="PQQ_b-propeller_rpt"/>
</dbReference>
<evidence type="ECO:0000256" key="2">
    <source>
        <dbReference type="ARBA" id="ARBA00008156"/>
    </source>
</evidence>
<dbReference type="GO" id="GO:0016491">
    <property type="term" value="F:oxidoreductase activity"/>
    <property type="evidence" value="ECO:0007669"/>
    <property type="project" value="UniProtKB-KW"/>
</dbReference>
<dbReference type="SUPFAM" id="SSF50998">
    <property type="entry name" value="Quinoprotein alcohol dehydrogenase-like"/>
    <property type="match status" value="1"/>
</dbReference>
<evidence type="ECO:0000313" key="5">
    <source>
        <dbReference type="EMBL" id="ETW92070.1"/>
    </source>
</evidence>
<dbReference type="SMART" id="SM00564">
    <property type="entry name" value="PQQ"/>
    <property type="match status" value="2"/>
</dbReference>
<gene>
    <name evidence="5" type="ORF">ETSY1_45325</name>
</gene>
<evidence type="ECO:0000259" key="4">
    <source>
        <dbReference type="Pfam" id="PF01011"/>
    </source>
</evidence>
<comment type="caution">
    <text evidence="5">The sequence shown here is derived from an EMBL/GenBank/DDBJ whole genome shotgun (WGS) entry which is preliminary data.</text>
</comment>
<dbReference type="AlphaFoldDB" id="W4L316"/>
<sequence>GLGYLPSQNGMPDLLFRGTTTGELLALDPKDGKILWATKTADPFRGESIVAAPIAVEGKVFVGIATSELGVCGRVMAFNAYTGEKEWTAHTIFDIKKKKDGTVTCNPQGGAQWTSLSFNNQDDGSRDKGFLFVPVANPFPDFVRADGTAGTLYTNSVIRIDANTGKINLYYQVLSHDVHDWDLGTAPVLYRTASGTDMLAIAGKDGFIYGVERKTFKLVYKTSGTQHRNIDKPFPFSHDFPPSRAALRVCPGVFGGAQFTGPSYDPNSDNL</sequence>
<dbReference type="InterPro" id="IPR002372">
    <property type="entry name" value="PQQ_rpt_dom"/>
</dbReference>
<comment type="cofactor">
    <cofactor evidence="1">
        <name>pyrroloquinoline quinone</name>
        <dbReference type="ChEBI" id="CHEBI:58442"/>
    </cofactor>
</comment>
<evidence type="ECO:0000256" key="1">
    <source>
        <dbReference type="ARBA" id="ARBA00001931"/>
    </source>
</evidence>